<dbReference type="EMBL" id="CP000155">
    <property type="protein sequence ID" value="ABC27137.1"/>
    <property type="molecule type" value="Genomic_DNA"/>
</dbReference>
<evidence type="ECO:0000256" key="8">
    <source>
        <dbReference type="ARBA" id="ARBA00023125"/>
    </source>
</evidence>
<dbReference type="RefSeq" id="WP_011394214.1">
    <property type="nucleotide sequence ID" value="NC_007645.1"/>
</dbReference>
<comment type="similarity">
    <text evidence="11">Belongs to the RecD family.</text>
</comment>
<keyword evidence="3 11" id="KW-0227">DNA damage</keyword>
<evidence type="ECO:0000256" key="10">
    <source>
        <dbReference type="ARBA" id="ARBA00023235"/>
    </source>
</evidence>
<dbReference type="Gene3D" id="1.10.10.1020">
    <property type="entry name" value="RecBCD complex, subunit RecD, N-terminal domain"/>
    <property type="match status" value="1"/>
</dbReference>
<dbReference type="GO" id="GO:0000724">
    <property type="term" value="P:double-strand break repair via homologous recombination"/>
    <property type="evidence" value="ECO:0007669"/>
    <property type="project" value="UniProtKB-UniRule"/>
</dbReference>
<evidence type="ECO:0000256" key="12">
    <source>
        <dbReference type="SAM" id="MobiDB-lite"/>
    </source>
</evidence>
<keyword evidence="5 11" id="KW-0347">Helicase</keyword>
<dbReference type="Proteomes" id="UP000000238">
    <property type="component" value="Chromosome"/>
</dbReference>
<dbReference type="HOGENOM" id="CLU_007524_1_2_6"/>
<dbReference type="InterPro" id="IPR027417">
    <property type="entry name" value="P-loop_NTPase"/>
</dbReference>
<keyword evidence="7 11" id="KW-0067">ATP-binding</keyword>
<dbReference type="GO" id="GO:0009338">
    <property type="term" value="C:exodeoxyribonuclease V complex"/>
    <property type="evidence" value="ECO:0007669"/>
    <property type="project" value="InterPro"/>
</dbReference>
<evidence type="ECO:0000256" key="3">
    <source>
        <dbReference type="ARBA" id="ARBA00022763"/>
    </source>
</evidence>
<dbReference type="GO" id="GO:0008854">
    <property type="term" value="F:exodeoxyribonuclease V activity"/>
    <property type="evidence" value="ECO:0007669"/>
    <property type="project" value="InterPro"/>
</dbReference>
<dbReference type="EC" id="5.6.2.3" evidence="11"/>
<dbReference type="OrthoDB" id="9803432at2"/>
<evidence type="ECO:0000256" key="1">
    <source>
        <dbReference type="ARBA" id="ARBA00022722"/>
    </source>
</evidence>
<dbReference type="PANTHER" id="PTHR43788:SF6">
    <property type="entry name" value="DNA HELICASE B"/>
    <property type="match status" value="1"/>
</dbReference>
<sequence length="645" mass="70756">MSIAHLIDAARQSNLLRPLDYYLGQQFAELATAATEEQRELLALTVALTSNALANGHTCLDLSQYAGRSLWPDSAEEDMRAFIAPSLKLWREALLASGLTQADSDIGDAGPVSPCVLDDRNCFYLARYFEYERQLAGLLQQRIAHHAAFPPEQVRQALLRFFPSVAAEDRQAIAAAVACRQGFTAIVGGPGTGKTTTVAKLLGMLGELSEPPLRIALAAPTGKAAARLMESIRNAKLQLGERLSHPERIPDTAYTLHRLLKVRGDGKGFVHHAGHPLPVDLLLIDEVSMVDLAMMLRIVEALPPHARLMLLGDSEQLASVEAGSVIGDICSQRATAGVSPDMASYLRKIGLTPPYPEEEKAAPVADCVIRLEVSHRFHARSGIGRLAQAINAGDSEAALQVFRQPEFEDADWENLPPSQLQSIIQQTAANAYEPCFKADSVETALDAMNRFRILCAVKEGHGGVQEINQWVEAALQRKGLAPRYQLHYHGRPVMVTRNDYSLGLFNGDVGLIWRDPASGQLRAWFPDADGPLRSIPLYRLPAHETVYAMTIHKSQGSEFDHCVVALPETDQPVLTRELLYTGVTRAKKRISVWGPRHLLIKSIKRPTQRMSGLARRIWGELQPAGPAVDDKPDEPSGDGVQLDLW</sequence>
<feature type="domain" description="AAA+ ATPase" evidence="13">
    <location>
        <begin position="180"/>
        <end position="375"/>
    </location>
</feature>
<accession>Q2SQD7</accession>
<dbReference type="InterPro" id="IPR003593">
    <property type="entry name" value="AAA+_ATPase"/>
</dbReference>
<dbReference type="HAMAP" id="MF_01487">
    <property type="entry name" value="RecD"/>
    <property type="match status" value="1"/>
</dbReference>
<keyword evidence="10 11" id="KW-0413">Isomerase</keyword>
<evidence type="ECO:0000256" key="11">
    <source>
        <dbReference type="HAMAP-Rule" id="MF_01487"/>
    </source>
</evidence>
<dbReference type="InterPro" id="IPR049550">
    <property type="entry name" value="RecD_N"/>
</dbReference>
<feature type="region of interest" description="Disordered" evidence="12">
    <location>
        <begin position="624"/>
        <end position="645"/>
    </location>
</feature>
<proteinExistence type="inferred from homology"/>
<dbReference type="InterPro" id="IPR050534">
    <property type="entry name" value="Coronavir_polyprotein_1ab"/>
</dbReference>
<dbReference type="eggNOG" id="COG0507">
    <property type="taxonomic scope" value="Bacteria"/>
</dbReference>
<feature type="binding site" evidence="11">
    <location>
        <begin position="188"/>
        <end position="195"/>
    </location>
    <ligand>
        <name>ATP</name>
        <dbReference type="ChEBI" id="CHEBI:30616"/>
    </ligand>
</feature>
<dbReference type="GO" id="GO:0016887">
    <property type="term" value="F:ATP hydrolysis activity"/>
    <property type="evidence" value="ECO:0007669"/>
    <property type="project" value="RHEA"/>
</dbReference>
<keyword evidence="9 11" id="KW-0234">DNA repair</keyword>
<evidence type="ECO:0000313" key="14">
    <source>
        <dbReference type="EMBL" id="ABC27137.1"/>
    </source>
</evidence>
<dbReference type="SMART" id="SM00382">
    <property type="entry name" value="AAA"/>
    <property type="match status" value="1"/>
</dbReference>
<protein>
    <recommendedName>
        <fullName evidence="11">RecBCD enzyme subunit RecD</fullName>
        <ecNumber evidence="11">5.6.2.3</ecNumber>
    </recommendedName>
    <alternativeName>
        <fullName evidence="11">DNA 5'-3' helicase subunit RecD</fullName>
    </alternativeName>
    <alternativeName>
        <fullName evidence="11">Exonuclease V subunit RecD</fullName>
        <shortName evidence="11">ExoV subunit RecD</shortName>
    </alternativeName>
    <alternativeName>
        <fullName evidence="11">Helicase/nuclease RecBCD subunit RecD</fullName>
    </alternativeName>
</protein>
<evidence type="ECO:0000313" key="15">
    <source>
        <dbReference type="Proteomes" id="UP000000238"/>
    </source>
</evidence>
<evidence type="ECO:0000259" key="13">
    <source>
        <dbReference type="SMART" id="SM00382"/>
    </source>
</evidence>
<keyword evidence="2 11" id="KW-0547">Nucleotide-binding</keyword>
<dbReference type="InterPro" id="IPR027785">
    <property type="entry name" value="UvrD-like_helicase_C"/>
</dbReference>
<dbReference type="InterPro" id="IPR041851">
    <property type="entry name" value="RecD_N_sf"/>
</dbReference>
<dbReference type="InterPro" id="IPR006344">
    <property type="entry name" value="RecD"/>
</dbReference>
<dbReference type="GO" id="GO:0017116">
    <property type="term" value="F:single-stranded DNA helicase activity"/>
    <property type="evidence" value="ECO:0007669"/>
    <property type="project" value="TreeGrafter"/>
</dbReference>
<evidence type="ECO:0000256" key="7">
    <source>
        <dbReference type="ARBA" id="ARBA00022840"/>
    </source>
</evidence>
<comment type="miscellaneous">
    <text evidence="11">In the RecBCD complex, RecB has a slow 3'-5' helicase, an exonuclease activity and loads RecA onto ssDNA, RecD has a fast 5'-3' helicase activity, while RecC stimulates the ATPase and processivity of the RecB helicase and contributes to recognition of the Chi site.</text>
</comment>
<keyword evidence="15" id="KW-1185">Reference proteome</keyword>
<reference evidence="14 15" key="1">
    <citation type="journal article" date="2005" name="Nucleic Acids Res.">
        <title>Genomic blueprint of Hahella chejuensis, a marine microbe producing an algicidal agent.</title>
        <authorList>
            <person name="Jeong H."/>
            <person name="Yim J.H."/>
            <person name="Lee C."/>
            <person name="Choi S.-H."/>
            <person name="Park Y.K."/>
            <person name="Yoon S.H."/>
            <person name="Hur C.-G."/>
            <person name="Kang H.-Y."/>
            <person name="Kim D."/>
            <person name="Lee H.H."/>
            <person name="Park K.H."/>
            <person name="Park S.-H."/>
            <person name="Park H.-S."/>
            <person name="Lee H.K."/>
            <person name="Oh T.K."/>
            <person name="Kim J.F."/>
        </authorList>
    </citation>
    <scope>NUCLEOTIDE SEQUENCE [LARGE SCALE GENOMIC DNA]</scope>
    <source>
        <strain evidence="14 15">KCTC 2396</strain>
    </source>
</reference>
<dbReference type="CDD" id="cd17933">
    <property type="entry name" value="DEXSc_RecD-like"/>
    <property type="match status" value="1"/>
</dbReference>
<keyword evidence="8 11" id="KW-0238">DNA-binding</keyword>
<comment type="function">
    <text evidence="11">A helicase/nuclease that prepares dsDNA breaks (DSB) for recombinational DNA repair. Binds to DSBs and unwinds DNA via a highly rapid and processive ATP-dependent bidirectional helicase activity. Unwinds dsDNA until it encounters a Chi (crossover hotspot instigator) sequence from the 3' direction. Cuts ssDNA a few nucleotides 3' to the Chi site. The properties and activities of the enzyme are changed at Chi. The Chi-altered holoenzyme produces a long 3'-ssDNA overhang and facilitates RecA-binding to the ssDNA for homologous DNA recombination and repair. Holoenzyme degrades any linearized DNA that is unable to undergo homologous recombination. In the holoenzyme this subunit has ssDNA-dependent ATPase and 5'-3' helicase activity. When added to pre-assembled RecBC greatly stimulates nuclease activity and augments holoenzyme processivity. Negatively regulates the RecA-loading ability of RecBCD.</text>
</comment>
<comment type="catalytic activity">
    <reaction evidence="11">
        <text>ATP + H2O = ADP + phosphate + H(+)</text>
        <dbReference type="Rhea" id="RHEA:13065"/>
        <dbReference type="ChEBI" id="CHEBI:15377"/>
        <dbReference type="ChEBI" id="CHEBI:15378"/>
        <dbReference type="ChEBI" id="CHEBI:30616"/>
        <dbReference type="ChEBI" id="CHEBI:43474"/>
        <dbReference type="ChEBI" id="CHEBI:456216"/>
        <dbReference type="EC" id="5.6.2.3"/>
    </reaction>
</comment>
<comment type="subunit">
    <text evidence="11">Heterotrimer of RecB, RecC and RecD. All subunits contribute to DNA-binding.</text>
</comment>
<dbReference type="GO" id="GO:0043139">
    <property type="term" value="F:5'-3' DNA helicase activity"/>
    <property type="evidence" value="ECO:0007669"/>
    <property type="project" value="UniProtKB-UniRule"/>
</dbReference>
<keyword evidence="1 11" id="KW-0540">Nuclease</keyword>
<name>Q2SQD7_HAHCH</name>
<dbReference type="PANTHER" id="PTHR43788">
    <property type="entry name" value="DNA2/NAM7 HELICASE FAMILY MEMBER"/>
    <property type="match status" value="1"/>
</dbReference>
<dbReference type="GO" id="GO:0005524">
    <property type="term" value="F:ATP binding"/>
    <property type="evidence" value="ECO:0007669"/>
    <property type="project" value="UniProtKB-UniRule"/>
</dbReference>
<dbReference type="KEGG" id="hch:HCH_00222"/>
<evidence type="ECO:0000256" key="5">
    <source>
        <dbReference type="ARBA" id="ARBA00022806"/>
    </source>
</evidence>
<dbReference type="Pfam" id="PF13245">
    <property type="entry name" value="AAA_19"/>
    <property type="match status" value="1"/>
</dbReference>
<dbReference type="Gene3D" id="3.40.50.300">
    <property type="entry name" value="P-loop containing nucleotide triphosphate hydrolases"/>
    <property type="match status" value="3"/>
</dbReference>
<dbReference type="SUPFAM" id="SSF52540">
    <property type="entry name" value="P-loop containing nucleoside triphosphate hydrolases"/>
    <property type="match status" value="2"/>
</dbReference>
<dbReference type="STRING" id="349521.HCH_00222"/>
<dbReference type="Pfam" id="PF13538">
    <property type="entry name" value="UvrD_C_2"/>
    <property type="match status" value="1"/>
</dbReference>
<dbReference type="NCBIfam" id="TIGR01447">
    <property type="entry name" value="recD"/>
    <property type="match status" value="1"/>
</dbReference>
<dbReference type="CDD" id="cd18809">
    <property type="entry name" value="SF1_C_RecD"/>
    <property type="match status" value="1"/>
</dbReference>
<gene>
    <name evidence="11 14" type="primary">recD</name>
    <name evidence="14" type="ordered locus">HCH_00222</name>
</gene>
<evidence type="ECO:0000256" key="6">
    <source>
        <dbReference type="ARBA" id="ARBA00022839"/>
    </source>
</evidence>
<evidence type="ECO:0000256" key="9">
    <source>
        <dbReference type="ARBA" id="ARBA00023204"/>
    </source>
</evidence>
<keyword evidence="4 11" id="KW-0378">Hydrolase</keyword>
<dbReference type="Pfam" id="PF21185">
    <property type="entry name" value="RecD_N"/>
    <property type="match status" value="1"/>
</dbReference>
<dbReference type="GO" id="GO:0003677">
    <property type="term" value="F:DNA binding"/>
    <property type="evidence" value="ECO:0007669"/>
    <property type="project" value="UniProtKB-UniRule"/>
</dbReference>
<evidence type="ECO:0000256" key="2">
    <source>
        <dbReference type="ARBA" id="ARBA00022741"/>
    </source>
</evidence>
<organism evidence="14 15">
    <name type="scientific">Hahella chejuensis (strain KCTC 2396)</name>
    <dbReference type="NCBI Taxonomy" id="349521"/>
    <lineage>
        <taxon>Bacteria</taxon>
        <taxon>Pseudomonadati</taxon>
        <taxon>Pseudomonadota</taxon>
        <taxon>Gammaproteobacteria</taxon>
        <taxon>Oceanospirillales</taxon>
        <taxon>Hahellaceae</taxon>
        <taxon>Hahella</taxon>
    </lineage>
</organism>
<evidence type="ECO:0000256" key="4">
    <source>
        <dbReference type="ARBA" id="ARBA00022801"/>
    </source>
</evidence>
<keyword evidence="6 11" id="KW-0269">Exonuclease</keyword>
<dbReference type="AlphaFoldDB" id="Q2SQD7"/>